<dbReference type="InterPro" id="IPR051268">
    <property type="entry name" value="Type-I_R_enzyme_R_subunit"/>
</dbReference>
<dbReference type="Gene3D" id="2.40.50.1020">
    <property type="entry name" value="LytTr DNA-binding domain"/>
    <property type="match status" value="1"/>
</dbReference>
<reference evidence="12 13" key="1">
    <citation type="submission" date="2020-08" db="EMBL/GenBank/DDBJ databases">
        <title>Genome public.</title>
        <authorList>
            <person name="Liu C."/>
            <person name="Sun Q."/>
        </authorList>
    </citation>
    <scope>NUCLEOTIDE SEQUENCE [LARGE SCALE GENOMIC DNA]</scope>
    <source>
        <strain evidence="12 13">New-7</strain>
    </source>
</reference>
<feature type="domain" description="HTH LytTR-type" evidence="11">
    <location>
        <begin position="149"/>
        <end position="250"/>
    </location>
</feature>
<organism evidence="12 13">
    <name type="scientific">Alistipes hominis</name>
    <dbReference type="NCBI Taxonomy" id="2763015"/>
    <lineage>
        <taxon>Bacteria</taxon>
        <taxon>Pseudomonadati</taxon>
        <taxon>Bacteroidota</taxon>
        <taxon>Bacteroidia</taxon>
        <taxon>Bacteroidales</taxon>
        <taxon>Rikenellaceae</taxon>
        <taxon>Alistipes</taxon>
    </lineage>
</organism>
<dbReference type="InterPro" id="IPR007409">
    <property type="entry name" value="Restrct_endonuc_type1_HsdR_N"/>
</dbReference>
<dbReference type="PROSITE" id="PS50930">
    <property type="entry name" value="HTH_LYTTR"/>
    <property type="match status" value="1"/>
</dbReference>
<evidence type="ECO:0000256" key="2">
    <source>
        <dbReference type="ARBA" id="ARBA00008598"/>
    </source>
</evidence>
<dbReference type="CDD" id="cd22332">
    <property type="entry name" value="HsdR_N"/>
    <property type="match status" value="1"/>
</dbReference>
<keyword evidence="7" id="KW-0255">Endonuclease</keyword>
<comment type="catalytic activity">
    <reaction evidence="1">
        <text>Endonucleolytic cleavage of DNA to give random double-stranded fragments with terminal 5'-phosphates, ATP is simultaneously hydrolyzed.</text>
        <dbReference type="EC" id="3.1.21.3"/>
    </reaction>
</comment>
<accession>A0ABR7CM17</accession>
<keyword evidence="6" id="KW-0680">Restriction system</keyword>
<evidence type="ECO:0000256" key="1">
    <source>
        <dbReference type="ARBA" id="ARBA00000851"/>
    </source>
</evidence>
<evidence type="ECO:0000256" key="5">
    <source>
        <dbReference type="ARBA" id="ARBA00022741"/>
    </source>
</evidence>
<dbReference type="EMBL" id="JACOOK010000003">
    <property type="protein sequence ID" value="MBC5616687.1"/>
    <property type="molecule type" value="Genomic_DNA"/>
</dbReference>
<keyword evidence="4" id="KW-0540">Nuclease</keyword>
<comment type="caution">
    <text evidence="12">The sequence shown here is derived from an EMBL/GenBank/DDBJ whole genome shotgun (WGS) entry which is preliminary data.</text>
</comment>
<keyword evidence="8" id="KW-0378">Hydrolase</keyword>
<dbReference type="EC" id="3.1.21.3" evidence="3"/>
<evidence type="ECO:0000256" key="7">
    <source>
        <dbReference type="ARBA" id="ARBA00022759"/>
    </source>
</evidence>
<dbReference type="InterPro" id="IPR007492">
    <property type="entry name" value="LytTR_DNA-bd_dom"/>
</dbReference>
<evidence type="ECO:0000259" key="11">
    <source>
        <dbReference type="PROSITE" id="PS50930"/>
    </source>
</evidence>
<keyword evidence="13" id="KW-1185">Reference proteome</keyword>
<proteinExistence type="inferred from homology"/>
<dbReference type="Proteomes" id="UP000636891">
    <property type="component" value="Unassembled WGS sequence"/>
</dbReference>
<evidence type="ECO:0000313" key="12">
    <source>
        <dbReference type="EMBL" id="MBC5616687.1"/>
    </source>
</evidence>
<keyword evidence="10 12" id="KW-0238">DNA-binding</keyword>
<evidence type="ECO:0000256" key="8">
    <source>
        <dbReference type="ARBA" id="ARBA00022801"/>
    </source>
</evidence>
<comment type="similarity">
    <text evidence="2">Belongs to the HsdR family.</text>
</comment>
<evidence type="ECO:0000256" key="4">
    <source>
        <dbReference type="ARBA" id="ARBA00022722"/>
    </source>
</evidence>
<keyword evidence="5" id="KW-0547">Nucleotide-binding</keyword>
<evidence type="ECO:0000256" key="10">
    <source>
        <dbReference type="ARBA" id="ARBA00023125"/>
    </source>
</evidence>
<dbReference type="Gene3D" id="3.90.640.50">
    <property type="match status" value="1"/>
</dbReference>
<dbReference type="PANTHER" id="PTHR30195">
    <property type="entry name" value="TYPE I SITE-SPECIFIC DEOXYRIBONUCLEASE PROTEIN SUBUNIT M AND R"/>
    <property type="match status" value="1"/>
</dbReference>
<protein>
    <recommendedName>
        <fullName evidence="3">type I site-specific deoxyribonuclease</fullName>
        <ecNumber evidence="3">3.1.21.3</ecNumber>
    </recommendedName>
</protein>
<evidence type="ECO:0000256" key="9">
    <source>
        <dbReference type="ARBA" id="ARBA00022840"/>
    </source>
</evidence>
<dbReference type="Pfam" id="PF04313">
    <property type="entry name" value="HSDR_N"/>
    <property type="match status" value="1"/>
</dbReference>
<gene>
    <name evidence="12" type="ORF">H8S08_06595</name>
</gene>
<evidence type="ECO:0000313" key="13">
    <source>
        <dbReference type="Proteomes" id="UP000636891"/>
    </source>
</evidence>
<keyword evidence="9" id="KW-0067">ATP-binding</keyword>
<dbReference type="SMART" id="SM00850">
    <property type="entry name" value="LytTR"/>
    <property type="match status" value="1"/>
</dbReference>
<dbReference type="Pfam" id="PF04397">
    <property type="entry name" value="LytTR"/>
    <property type="match status" value="1"/>
</dbReference>
<evidence type="ECO:0000256" key="6">
    <source>
        <dbReference type="ARBA" id="ARBA00022747"/>
    </source>
</evidence>
<evidence type="ECO:0000256" key="3">
    <source>
        <dbReference type="ARBA" id="ARBA00012654"/>
    </source>
</evidence>
<sequence length="252" mass="29490">MNREKQIEESFIRKLTEQLKYVYRDDIHDRASLEANFRQKFETLNKVKLSDSEFDRLLEEVINPDVFVSSKRLRERNTFTREDGTPLQYTLVNIKDWCKNDYEVINQLRMNTDNSYHRYDVILLINGIPVVQIELKTYDVSPRRAMQQIVLKSEYKNVTIPINIILYIESVDNYVKVHLADDSSVFSKIPLRGMEEQLPPGEFVRIHRSFVVARNRIARFTHSEVTLSKTGKILPVGKKYAEEVMAMLGGNG</sequence>
<dbReference type="PANTHER" id="PTHR30195:SF16">
    <property type="entry name" value="TYPE I RESTRICTION ENZYME ENDONUCLEASE SUBUNIT"/>
    <property type="match status" value="1"/>
</dbReference>
<dbReference type="GO" id="GO:0003677">
    <property type="term" value="F:DNA binding"/>
    <property type="evidence" value="ECO:0007669"/>
    <property type="project" value="UniProtKB-KW"/>
</dbReference>
<name>A0ABR7CM17_9BACT</name>